<dbReference type="Gene3D" id="3.90.79.10">
    <property type="entry name" value="Nucleoside Triphosphate Pyrophosphohydrolase"/>
    <property type="match status" value="1"/>
</dbReference>
<dbReference type="SUPFAM" id="SSF55811">
    <property type="entry name" value="Nudix"/>
    <property type="match status" value="1"/>
</dbReference>
<organism evidence="2 3">
    <name type="scientific">Streptomyces cinerochromogenes</name>
    <dbReference type="NCBI Taxonomy" id="66422"/>
    <lineage>
        <taxon>Bacteria</taxon>
        <taxon>Bacillati</taxon>
        <taxon>Actinomycetota</taxon>
        <taxon>Actinomycetes</taxon>
        <taxon>Kitasatosporales</taxon>
        <taxon>Streptomycetaceae</taxon>
        <taxon>Streptomyces</taxon>
    </lineage>
</organism>
<comment type="caution">
    <text evidence="2">The sequence shown here is derived from an EMBL/GenBank/DDBJ whole genome shotgun (WGS) entry which is preliminary data.</text>
</comment>
<dbReference type="InterPro" id="IPR015797">
    <property type="entry name" value="NUDIX_hydrolase-like_dom_sf"/>
</dbReference>
<dbReference type="RefSeq" id="WP_392819081.1">
    <property type="nucleotide sequence ID" value="NZ_JBICYV010000010.1"/>
</dbReference>
<evidence type="ECO:0000313" key="2">
    <source>
        <dbReference type="EMBL" id="MFG3012974.1"/>
    </source>
</evidence>
<sequence length="130" mass="13554">MTFEQAEGVVRAVVVYDGRVLLVPDGDGWALPYGTPEPAETAQAAAARIVYETTGYLVDGTESLDPGEAAGEPAGEPVGETAVVCQLLTESPSSGGRFTPEQLRWTAIEETAGTPLPGPVRAYLQGHTPV</sequence>
<dbReference type="Pfam" id="PF00293">
    <property type="entry name" value="NUDIX"/>
    <property type="match status" value="1"/>
</dbReference>
<protein>
    <submittedName>
        <fullName evidence="2">NUDIX domain-containing protein</fullName>
    </submittedName>
</protein>
<accession>A0ABW7B719</accession>
<evidence type="ECO:0000313" key="3">
    <source>
        <dbReference type="Proteomes" id="UP001604267"/>
    </source>
</evidence>
<name>A0ABW7B719_9ACTN</name>
<keyword evidence="3" id="KW-1185">Reference proteome</keyword>
<gene>
    <name evidence="2" type="ORF">ACGFZB_21390</name>
</gene>
<evidence type="ECO:0000259" key="1">
    <source>
        <dbReference type="Pfam" id="PF00293"/>
    </source>
</evidence>
<dbReference type="InterPro" id="IPR000086">
    <property type="entry name" value="NUDIX_hydrolase_dom"/>
</dbReference>
<reference evidence="2 3" key="1">
    <citation type="submission" date="2024-10" db="EMBL/GenBank/DDBJ databases">
        <title>The Natural Products Discovery Center: Release of the First 8490 Sequenced Strains for Exploring Actinobacteria Biosynthetic Diversity.</title>
        <authorList>
            <person name="Kalkreuter E."/>
            <person name="Kautsar S.A."/>
            <person name="Yang D."/>
            <person name="Bader C.D."/>
            <person name="Teijaro C.N."/>
            <person name="Fluegel L."/>
            <person name="Davis C.M."/>
            <person name="Simpson J.R."/>
            <person name="Lauterbach L."/>
            <person name="Steele A.D."/>
            <person name="Gui C."/>
            <person name="Meng S."/>
            <person name="Li G."/>
            <person name="Viehrig K."/>
            <person name="Ye F."/>
            <person name="Su P."/>
            <person name="Kiefer A.F."/>
            <person name="Nichols A."/>
            <person name="Cepeda A.J."/>
            <person name="Yan W."/>
            <person name="Fan B."/>
            <person name="Jiang Y."/>
            <person name="Adhikari A."/>
            <person name="Zheng C.-J."/>
            <person name="Schuster L."/>
            <person name="Cowan T.M."/>
            <person name="Smanski M.J."/>
            <person name="Chevrette M.G."/>
            <person name="De Carvalho L.P.S."/>
            <person name="Shen B."/>
        </authorList>
    </citation>
    <scope>NUCLEOTIDE SEQUENCE [LARGE SCALE GENOMIC DNA]</scope>
    <source>
        <strain evidence="2 3">NPDC048320</strain>
    </source>
</reference>
<proteinExistence type="predicted"/>
<dbReference type="Proteomes" id="UP001604267">
    <property type="component" value="Unassembled WGS sequence"/>
</dbReference>
<dbReference type="EMBL" id="JBICYV010000010">
    <property type="protein sequence ID" value="MFG3012974.1"/>
    <property type="molecule type" value="Genomic_DNA"/>
</dbReference>
<feature type="domain" description="Nudix hydrolase" evidence="1">
    <location>
        <begin position="10"/>
        <end position="111"/>
    </location>
</feature>